<proteinExistence type="inferred from homology"/>
<reference evidence="2" key="1">
    <citation type="journal article" date="2015" name="Nature">
        <title>Complex archaea that bridge the gap between prokaryotes and eukaryotes.</title>
        <authorList>
            <person name="Spang A."/>
            <person name="Saw J.H."/>
            <person name="Jorgensen S.L."/>
            <person name="Zaremba-Niedzwiedzka K."/>
            <person name="Martijn J."/>
            <person name="Lind A.E."/>
            <person name="van Eijk R."/>
            <person name="Schleper C."/>
            <person name="Guy L."/>
            <person name="Ettema T.J."/>
        </authorList>
    </citation>
    <scope>NUCLEOTIDE SEQUENCE</scope>
</reference>
<sequence>MGKLLDILPVSDLRQNAAKILKKLRNNKEPIIITQRGRAAAVIIGVEAYEKSEHDKELLRLLAKGDREIEIGEGYDLDTVLAEADLILSQEPS</sequence>
<evidence type="ECO:0000313" key="2">
    <source>
        <dbReference type="EMBL" id="KKL83446.1"/>
    </source>
</evidence>
<dbReference type="NCBIfam" id="TIGR01552">
    <property type="entry name" value="phd_fam"/>
    <property type="match status" value="1"/>
</dbReference>
<comment type="caution">
    <text evidence="2">The sequence shown here is derived from an EMBL/GenBank/DDBJ whole genome shotgun (WGS) entry which is preliminary data.</text>
</comment>
<protein>
    <recommendedName>
        <fullName evidence="3">Antitoxin</fullName>
    </recommendedName>
</protein>
<gene>
    <name evidence="2" type="ORF">LCGC14_1974660</name>
</gene>
<dbReference type="SUPFAM" id="SSF143120">
    <property type="entry name" value="YefM-like"/>
    <property type="match status" value="1"/>
</dbReference>
<evidence type="ECO:0000256" key="1">
    <source>
        <dbReference type="ARBA" id="ARBA00009981"/>
    </source>
</evidence>
<evidence type="ECO:0008006" key="3">
    <source>
        <dbReference type="Google" id="ProtNLM"/>
    </source>
</evidence>
<dbReference type="AlphaFoldDB" id="A0A0F9FYW5"/>
<comment type="similarity">
    <text evidence="1">Belongs to the phD/YefM antitoxin family.</text>
</comment>
<dbReference type="InterPro" id="IPR036165">
    <property type="entry name" value="YefM-like_sf"/>
</dbReference>
<dbReference type="PANTHER" id="PTHR33713:SF11">
    <property type="entry name" value="PREVENT-HOST-DEATH FAMILY PROTEIN"/>
    <property type="match status" value="1"/>
</dbReference>
<name>A0A0F9FYW5_9ZZZZ</name>
<dbReference type="PANTHER" id="PTHR33713">
    <property type="entry name" value="ANTITOXIN YAFN-RELATED"/>
    <property type="match status" value="1"/>
</dbReference>
<dbReference type="Gene3D" id="3.40.1620.10">
    <property type="entry name" value="YefM-like domain"/>
    <property type="match status" value="1"/>
</dbReference>
<accession>A0A0F9FYW5</accession>
<dbReference type="InterPro" id="IPR006442">
    <property type="entry name" value="Antitoxin_Phd/YefM"/>
</dbReference>
<dbReference type="InterPro" id="IPR051405">
    <property type="entry name" value="phD/YefM_antitoxin"/>
</dbReference>
<dbReference type="Pfam" id="PF02604">
    <property type="entry name" value="PhdYeFM_antitox"/>
    <property type="match status" value="1"/>
</dbReference>
<dbReference type="EMBL" id="LAZR01021976">
    <property type="protein sequence ID" value="KKL83446.1"/>
    <property type="molecule type" value="Genomic_DNA"/>
</dbReference>
<organism evidence="2">
    <name type="scientific">marine sediment metagenome</name>
    <dbReference type="NCBI Taxonomy" id="412755"/>
    <lineage>
        <taxon>unclassified sequences</taxon>
        <taxon>metagenomes</taxon>
        <taxon>ecological metagenomes</taxon>
    </lineage>
</organism>